<evidence type="ECO:0000256" key="1">
    <source>
        <dbReference type="ARBA" id="ARBA00009625"/>
    </source>
</evidence>
<keyword evidence="3" id="KW-0378">Hydrolase</keyword>
<name>M1Q1P4_9ZZZZ</name>
<evidence type="ECO:0000256" key="3">
    <source>
        <dbReference type="ARBA" id="ARBA00022801"/>
    </source>
</evidence>
<dbReference type="NCBIfam" id="TIGR00750">
    <property type="entry name" value="lao"/>
    <property type="match status" value="1"/>
</dbReference>
<dbReference type="GO" id="GO:0003924">
    <property type="term" value="F:GTPase activity"/>
    <property type="evidence" value="ECO:0007669"/>
    <property type="project" value="InterPro"/>
</dbReference>
<dbReference type="CDD" id="cd03114">
    <property type="entry name" value="MMAA-like"/>
    <property type="match status" value="1"/>
</dbReference>
<protein>
    <submittedName>
        <fullName evidence="7">LAO/AO transport system ATPase</fullName>
    </submittedName>
</protein>
<keyword evidence="5" id="KW-0143">Chaperone</keyword>
<dbReference type="AlphaFoldDB" id="M1Q1P4"/>
<keyword evidence="4" id="KW-0342">GTP-binding</keyword>
<dbReference type="PANTHER" id="PTHR43087">
    <property type="entry name" value="LYSINE/ARGININE/ORNITHINE TRANSPORT SYSTEM KINASE"/>
    <property type="match status" value="1"/>
</dbReference>
<evidence type="ECO:0000256" key="5">
    <source>
        <dbReference type="ARBA" id="ARBA00023186"/>
    </source>
</evidence>
<dbReference type="PANTHER" id="PTHR43087:SF1">
    <property type="entry name" value="LAO_AO TRANSPORT SYSTEM ATPASE"/>
    <property type="match status" value="1"/>
</dbReference>
<dbReference type="SUPFAM" id="SSF52540">
    <property type="entry name" value="P-loop containing nucleoside triphosphate hydrolases"/>
    <property type="match status" value="1"/>
</dbReference>
<feature type="domain" description="AAA+ ATPase" evidence="6">
    <location>
        <begin position="57"/>
        <end position="197"/>
    </location>
</feature>
<organism evidence="7">
    <name type="scientific">uncultured organism</name>
    <dbReference type="NCBI Taxonomy" id="155900"/>
    <lineage>
        <taxon>unclassified sequences</taxon>
        <taxon>environmental samples</taxon>
    </lineage>
</organism>
<evidence type="ECO:0000256" key="2">
    <source>
        <dbReference type="ARBA" id="ARBA00022741"/>
    </source>
</evidence>
<keyword evidence="2" id="KW-0547">Nucleotide-binding</keyword>
<accession>M1Q1P4</accession>
<evidence type="ECO:0000256" key="4">
    <source>
        <dbReference type="ARBA" id="ARBA00023134"/>
    </source>
</evidence>
<dbReference type="InterPro" id="IPR003593">
    <property type="entry name" value="AAA+_ATPase"/>
</dbReference>
<proteinExistence type="inferred from homology"/>
<dbReference type="InterPro" id="IPR005129">
    <property type="entry name" value="GTPase_ArgK"/>
</dbReference>
<evidence type="ECO:0000313" key="7">
    <source>
        <dbReference type="EMBL" id="AGF93177.1"/>
    </source>
</evidence>
<dbReference type="InterPro" id="IPR052040">
    <property type="entry name" value="GTPase/Isobutyryl-CoA_mutase"/>
</dbReference>
<dbReference type="InterPro" id="IPR027417">
    <property type="entry name" value="P-loop_NTPase"/>
</dbReference>
<dbReference type="Pfam" id="PF03308">
    <property type="entry name" value="MeaB"/>
    <property type="match status" value="1"/>
</dbReference>
<evidence type="ECO:0000259" key="6">
    <source>
        <dbReference type="SMART" id="SM00382"/>
    </source>
</evidence>
<comment type="similarity">
    <text evidence="1">Belongs to the SIMIBI class G3E GTPase family. ArgK/MeaB subfamily.</text>
</comment>
<dbReference type="Gene3D" id="3.40.50.300">
    <property type="entry name" value="P-loop containing nucleotide triphosphate hydrolases"/>
    <property type="match status" value="1"/>
</dbReference>
<reference evidence="7" key="1">
    <citation type="journal article" date="2013" name="Syst. Appl. Microbiol.">
        <title>New insights into the archaeal diversity of a hypersaline microbial mat obtained by a metagenomic approach.</title>
        <authorList>
            <person name="Lopez-Lopez A."/>
            <person name="Richter M."/>
            <person name="Pena A."/>
            <person name="Tamames J."/>
            <person name="Rossello-Mora R."/>
        </authorList>
    </citation>
    <scope>NUCLEOTIDE SEQUENCE</scope>
</reference>
<sequence length="327" mass="36420">MPDNQEIKAGFSESELLDGFFSGDRRSLSKILTKVENGSREERKSIIKKLWNRTETRSNVIGITGAPGVGKSTLVNELISFLEKENKVGVIAVDPSSPKSGGALLGDRIRMSSSDNVFVRSMATRGAMGGLAKSTSDAIRVMQAYGFDYVLVETVGAGQSEVDVMKFADTVLLVTMPELGDDIQALKAGLLEIGDIFVVNKSDKEGADKKVFELESMIQGNPHNKQNKNQEWVPPILKTVATRSEGIKDLIEAIKDHREHLVNKDELREKKYKRIREELLESLNEIIQKNLDKRPQDLDIIIKKVVDHELDPYTGSEKVLELLKEEL</sequence>
<dbReference type="GO" id="GO:0005525">
    <property type="term" value="F:GTP binding"/>
    <property type="evidence" value="ECO:0007669"/>
    <property type="project" value="UniProtKB-KW"/>
</dbReference>
<gene>
    <name evidence="7" type="ORF">FLSS-19_0010</name>
</gene>
<dbReference type="EMBL" id="JX684084">
    <property type="protein sequence ID" value="AGF93177.1"/>
    <property type="molecule type" value="Genomic_DNA"/>
</dbReference>
<dbReference type="SMART" id="SM00382">
    <property type="entry name" value="AAA"/>
    <property type="match status" value="1"/>
</dbReference>